<dbReference type="PANTHER" id="PTHR13260">
    <property type="entry name" value="ANAPHASE PROMOTING COMPLEX SUBUNIT 4 APC4"/>
    <property type="match status" value="1"/>
</dbReference>
<dbReference type="Pfam" id="PF12894">
    <property type="entry name" value="ANAPC4_WD40"/>
    <property type="match status" value="1"/>
</dbReference>
<evidence type="ECO:0000259" key="7">
    <source>
        <dbReference type="Pfam" id="PF12896"/>
    </source>
</evidence>
<evidence type="ECO:0000256" key="3">
    <source>
        <dbReference type="ARBA" id="ARBA00022776"/>
    </source>
</evidence>
<dbReference type="Pfam" id="PF12896">
    <property type="entry name" value="ANAPC4"/>
    <property type="match status" value="1"/>
</dbReference>
<evidence type="ECO:0000313" key="9">
    <source>
        <dbReference type="Proteomes" id="UP000799440"/>
    </source>
</evidence>
<name>A0A6A6V3S5_9PLEO</name>
<dbReference type="GO" id="GO:0070979">
    <property type="term" value="P:protein K11-linked ubiquitination"/>
    <property type="evidence" value="ECO:0007669"/>
    <property type="project" value="TreeGrafter"/>
</dbReference>
<dbReference type="GO" id="GO:0031145">
    <property type="term" value="P:anaphase-promoting complex-dependent catabolic process"/>
    <property type="evidence" value="ECO:0007669"/>
    <property type="project" value="InterPro"/>
</dbReference>
<dbReference type="GO" id="GO:0051301">
    <property type="term" value="P:cell division"/>
    <property type="evidence" value="ECO:0007669"/>
    <property type="project" value="UniProtKB-KW"/>
</dbReference>
<dbReference type="GO" id="GO:0005680">
    <property type="term" value="C:anaphase-promoting complex"/>
    <property type="evidence" value="ECO:0007669"/>
    <property type="project" value="InterPro"/>
</dbReference>
<keyword evidence="5" id="KW-0131">Cell cycle</keyword>
<dbReference type="AlphaFoldDB" id="A0A6A6V3S5"/>
<evidence type="ECO:0000313" key="8">
    <source>
        <dbReference type="EMBL" id="KAF2743961.1"/>
    </source>
</evidence>
<dbReference type="InterPro" id="IPR024790">
    <property type="entry name" value="APC4_long_dom"/>
</dbReference>
<keyword evidence="2" id="KW-0132">Cell division</keyword>
<dbReference type="PANTHER" id="PTHR13260:SF0">
    <property type="entry name" value="ANAPHASE-PROMOTING COMPLEX SUBUNIT 4"/>
    <property type="match status" value="1"/>
</dbReference>
<proteinExistence type="predicted"/>
<feature type="domain" description="Anaphase-promoting complex subunit 4-like WD40" evidence="6">
    <location>
        <begin position="27"/>
        <end position="119"/>
    </location>
</feature>
<dbReference type="OrthoDB" id="2110451at2759"/>
<gene>
    <name evidence="8" type="ORF">M011DRAFT_461216</name>
</gene>
<evidence type="ECO:0000256" key="4">
    <source>
        <dbReference type="ARBA" id="ARBA00022786"/>
    </source>
</evidence>
<dbReference type="InterPro" id="IPR024789">
    <property type="entry name" value="APC4"/>
</dbReference>
<feature type="domain" description="Anaphase-promoting complex subunit 4 long" evidence="7">
    <location>
        <begin position="306"/>
        <end position="505"/>
    </location>
</feature>
<keyword evidence="4" id="KW-0833">Ubl conjugation pathway</keyword>
<organism evidence="8 9">
    <name type="scientific">Sporormia fimetaria CBS 119925</name>
    <dbReference type="NCBI Taxonomy" id="1340428"/>
    <lineage>
        <taxon>Eukaryota</taxon>
        <taxon>Fungi</taxon>
        <taxon>Dikarya</taxon>
        <taxon>Ascomycota</taxon>
        <taxon>Pezizomycotina</taxon>
        <taxon>Dothideomycetes</taxon>
        <taxon>Pleosporomycetidae</taxon>
        <taxon>Pleosporales</taxon>
        <taxon>Sporormiaceae</taxon>
        <taxon>Sporormia</taxon>
    </lineage>
</organism>
<keyword evidence="3" id="KW-0498">Mitosis</keyword>
<dbReference type="Proteomes" id="UP000799440">
    <property type="component" value="Unassembled WGS sequence"/>
</dbReference>
<keyword evidence="9" id="KW-1185">Reference proteome</keyword>
<reference evidence="8" key="1">
    <citation type="journal article" date="2020" name="Stud. Mycol.">
        <title>101 Dothideomycetes genomes: a test case for predicting lifestyles and emergence of pathogens.</title>
        <authorList>
            <person name="Haridas S."/>
            <person name="Albert R."/>
            <person name="Binder M."/>
            <person name="Bloem J."/>
            <person name="Labutti K."/>
            <person name="Salamov A."/>
            <person name="Andreopoulos B."/>
            <person name="Baker S."/>
            <person name="Barry K."/>
            <person name="Bills G."/>
            <person name="Bluhm B."/>
            <person name="Cannon C."/>
            <person name="Castanera R."/>
            <person name="Culley D."/>
            <person name="Daum C."/>
            <person name="Ezra D."/>
            <person name="Gonzalez J."/>
            <person name="Henrissat B."/>
            <person name="Kuo A."/>
            <person name="Liang C."/>
            <person name="Lipzen A."/>
            <person name="Lutzoni F."/>
            <person name="Magnuson J."/>
            <person name="Mondo S."/>
            <person name="Nolan M."/>
            <person name="Ohm R."/>
            <person name="Pangilinan J."/>
            <person name="Park H.-J."/>
            <person name="Ramirez L."/>
            <person name="Alfaro M."/>
            <person name="Sun H."/>
            <person name="Tritt A."/>
            <person name="Yoshinaga Y."/>
            <person name="Zwiers L.-H."/>
            <person name="Turgeon B."/>
            <person name="Goodwin S."/>
            <person name="Spatafora J."/>
            <person name="Crous P."/>
            <person name="Grigoriev I."/>
        </authorList>
    </citation>
    <scope>NUCLEOTIDE SEQUENCE</scope>
    <source>
        <strain evidence="8">CBS 119925</strain>
    </source>
</reference>
<evidence type="ECO:0000256" key="2">
    <source>
        <dbReference type="ARBA" id="ARBA00022618"/>
    </source>
</evidence>
<evidence type="ECO:0000259" key="6">
    <source>
        <dbReference type="Pfam" id="PF12894"/>
    </source>
</evidence>
<protein>
    <recommendedName>
        <fullName evidence="1">Anaphase-promoting complex subunit 4</fullName>
    </recommendedName>
</protein>
<dbReference type="InterPro" id="IPR024977">
    <property type="entry name" value="Apc4-like_WD40_dom"/>
</dbReference>
<evidence type="ECO:0000256" key="1">
    <source>
        <dbReference type="ARBA" id="ARBA00016067"/>
    </source>
</evidence>
<dbReference type="GO" id="GO:0034399">
    <property type="term" value="C:nuclear periphery"/>
    <property type="evidence" value="ECO:0007669"/>
    <property type="project" value="TreeGrafter"/>
</dbReference>
<accession>A0A6A6V3S5</accession>
<sequence length="835" mass="94467">MSASSGSRLVQHSEKVLHHPVKPHLISLCPTMDLIAVVTEEEELEVYRLNGQRVLDQDKKKKEVAATNICWQYNGESVAVSWSDGSVQWITAGATKVLETSLPPPLQDGSSTVTCMGWALHFMDPERVKKRVGQEEKPNGHMLSFSAEAGLAADVPGDETTLEDFLQRMPDLEKLEVDPDLPDQIATLDLETLLPKLPPVPMQPVDPMMRHLPPPDGGRYGTQAQVDSFLHMQRKDHNSVQIFIRCTDQGTVHPTIYDSTDTVDVELPKDWNLDRSRPILHRSHPYSCSHGLLTEVTRAGKTQLAFVPLTLGFIPAAGVYLHPIASKTVQLQNLLAYIEQSVQTMFAFYKQSRFLPDRFMRNVSETLEEKNQGTLVENLFHLACTGNCPAIVKEWLVDELQEAGHKRWEQYVMSFLTFLRQIIHENLLPALDRCTIILSRFRGLAKYYESGWIFTTPVSEFNALLEKVRIMRLLGHTALLHINEERRSFFAFSKWLKYEIDYQSTDPLSQTRQEIDNRDPGVDVGMVVNYIRYGLLKSDIEPFVRLSQALTEEQRKTETSYDDTLKEIKLMKKGDPYRSEVLSLEAGLMRLYEGCQKLFQDISQWQRDNISMDCGIVLEDDCSDAGKAAAQSPVVDMRMVCEADSESQPSNSMTTYISFLPPSNRSILHLHRAAHDPTLTSLPTQLHAYSATTLDFTPHATILDAKFTDDNNLLILLQLRNKVKTSLLLSIPYTPSASPTSITPLPYTSLPNTELDAYCLPNGSPIPVSKRQVVRFEVGDIESYTVHTFDDDFAPAWMGVNGRKDRRVVLVLAEDRRCYEVLDLDLREEEGKGDE</sequence>
<evidence type="ECO:0000256" key="5">
    <source>
        <dbReference type="ARBA" id="ARBA00023306"/>
    </source>
</evidence>
<dbReference type="EMBL" id="MU006592">
    <property type="protein sequence ID" value="KAF2743961.1"/>
    <property type="molecule type" value="Genomic_DNA"/>
</dbReference>